<dbReference type="GO" id="GO:0004715">
    <property type="term" value="F:non-membrane spanning protein tyrosine kinase activity"/>
    <property type="evidence" value="ECO:0007669"/>
    <property type="project" value="UniProtKB-EC"/>
</dbReference>
<gene>
    <name evidence="2" type="ORF">JCM19296_3030</name>
</gene>
<proteinExistence type="predicted"/>
<evidence type="ECO:0000313" key="3">
    <source>
        <dbReference type="Proteomes" id="UP000028980"/>
    </source>
</evidence>
<dbReference type="EC" id="2.7.10.2" evidence="2"/>
<dbReference type="EMBL" id="BBLG01000009">
    <property type="protein sequence ID" value="GAK77422.1"/>
    <property type="molecule type" value="Genomic_DNA"/>
</dbReference>
<keyword evidence="1" id="KW-0812">Transmembrane</keyword>
<evidence type="ECO:0000313" key="2">
    <source>
        <dbReference type="EMBL" id="GAK77422.1"/>
    </source>
</evidence>
<evidence type="ECO:0000256" key="1">
    <source>
        <dbReference type="SAM" id="Phobius"/>
    </source>
</evidence>
<feature type="transmembrane region" description="Helical" evidence="1">
    <location>
        <begin position="26"/>
        <end position="51"/>
    </location>
</feature>
<protein>
    <submittedName>
        <fullName evidence="2">Tyrosine-protein kinase Wzc</fullName>
        <ecNumber evidence="2">2.7.10.2</ecNumber>
    </submittedName>
</protein>
<name>A0A081DES6_NONUL</name>
<keyword evidence="1" id="KW-0472">Membrane</keyword>
<keyword evidence="2" id="KW-0808">Transferase</keyword>
<reference evidence="2 3" key="1">
    <citation type="journal article" date="2014" name="Genome Announc.">
        <title>Draft Genome Sequences of Marine Flavobacterium Nonlabens Strains NR17, NR24, NR27, NR32, NR33, and Ara13.</title>
        <authorList>
            <person name="Nakanishi M."/>
            <person name="Meirelles P."/>
            <person name="Suzuki R."/>
            <person name="Takatani N."/>
            <person name="Mino S."/>
            <person name="Suda W."/>
            <person name="Oshima K."/>
            <person name="Hattori M."/>
            <person name="Ohkuma M."/>
            <person name="Hosokawa M."/>
            <person name="Miyashita K."/>
            <person name="Thompson F.L."/>
            <person name="Niwa A."/>
            <person name="Sawabe T."/>
            <person name="Sawabe T."/>
        </authorList>
    </citation>
    <scope>NUCLEOTIDE SEQUENCE [LARGE SCALE GENOMIC DNA]</scope>
    <source>
        <strain evidence="3">JCM19296</strain>
    </source>
</reference>
<sequence>MEEEKEINSLSGIFDIRQFFTKLIKLWWLIVICLGIGLGYATIKISLYRLFIVQVL</sequence>
<dbReference type="AlphaFoldDB" id="A0A081DES6"/>
<keyword evidence="1" id="KW-1133">Transmembrane helix</keyword>
<comment type="caution">
    <text evidence="2">The sequence shown here is derived from an EMBL/GenBank/DDBJ whole genome shotgun (WGS) entry which is preliminary data.</text>
</comment>
<dbReference type="Proteomes" id="UP000028980">
    <property type="component" value="Unassembled WGS sequence"/>
</dbReference>
<accession>A0A081DES6</accession>
<keyword evidence="2" id="KW-0418">Kinase</keyword>
<organism evidence="2 3">
    <name type="scientific">Nonlabens ulvanivorans</name>
    <name type="common">Persicivirga ulvanivorans</name>
    <dbReference type="NCBI Taxonomy" id="906888"/>
    <lineage>
        <taxon>Bacteria</taxon>
        <taxon>Pseudomonadati</taxon>
        <taxon>Bacteroidota</taxon>
        <taxon>Flavobacteriia</taxon>
        <taxon>Flavobacteriales</taxon>
        <taxon>Flavobacteriaceae</taxon>
        <taxon>Nonlabens</taxon>
    </lineage>
</organism>